<proteinExistence type="predicted"/>
<protein>
    <submittedName>
        <fullName evidence="2">Uncharacterized protein</fullName>
    </submittedName>
</protein>
<gene>
    <name evidence="2" type="ORF">B296_00000948</name>
</gene>
<name>A0A427ANS3_ENSVE</name>
<evidence type="ECO:0000313" key="2">
    <source>
        <dbReference type="EMBL" id="RRT77874.1"/>
    </source>
</evidence>
<feature type="compositionally biased region" description="Basic residues" evidence="1">
    <location>
        <begin position="1"/>
        <end position="16"/>
    </location>
</feature>
<reference evidence="2 3" key="1">
    <citation type="journal article" date="2014" name="Agronomy (Basel)">
        <title>A Draft Genome Sequence for Ensete ventricosum, the Drought-Tolerant Tree Against Hunger.</title>
        <authorList>
            <person name="Harrison J."/>
            <person name="Moore K.A."/>
            <person name="Paszkiewicz K."/>
            <person name="Jones T."/>
            <person name="Grant M."/>
            <person name="Ambacheew D."/>
            <person name="Muzemil S."/>
            <person name="Studholme D.J."/>
        </authorList>
    </citation>
    <scope>NUCLEOTIDE SEQUENCE [LARGE SCALE GENOMIC DNA]</scope>
</reference>
<accession>A0A427ANS3</accession>
<comment type="caution">
    <text evidence="2">The sequence shown here is derived from an EMBL/GenBank/DDBJ whole genome shotgun (WGS) entry which is preliminary data.</text>
</comment>
<sequence length="184" mass="20157">MGRPNHLFRIKTKHHAGSQPNTTKSDLAQKSLTWTKTTTDEAKQLRNQQHKKGRSGRPVTTAVRPLPSNPSVTSSAVDDQENPDAPFRLNGHISLSVCLSLHPLVVSLSTISPTRFCGDYIGASIVGNRATRKHAGSRCIPLDASTGERRLIWPELDAVIRVGQRDRSGWALVSGGRRFVSSFI</sequence>
<dbReference type="Proteomes" id="UP000287651">
    <property type="component" value="Unassembled WGS sequence"/>
</dbReference>
<evidence type="ECO:0000256" key="1">
    <source>
        <dbReference type="SAM" id="MobiDB-lite"/>
    </source>
</evidence>
<dbReference type="EMBL" id="AMZH03001817">
    <property type="protein sequence ID" value="RRT77874.1"/>
    <property type="molecule type" value="Genomic_DNA"/>
</dbReference>
<feature type="compositionally biased region" description="Polar residues" evidence="1">
    <location>
        <begin position="18"/>
        <end position="37"/>
    </location>
</feature>
<organism evidence="2 3">
    <name type="scientific">Ensete ventricosum</name>
    <name type="common">Abyssinian banana</name>
    <name type="synonym">Musa ensete</name>
    <dbReference type="NCBI Taxonomy" id="4639"/>
    <lineage>
        <taxon>Eukaryota</taxon>
        <taxon>Viridiplantae</taxon>
        <taxon>Streptophyta</taxon>
        <taxon>Embryophyta</taxon>
        <taxon>Tracheophyta</taxon>
        <taxon>Spermatophyta</taxon>
        <taxon>Magnoliopsida</taxon>
        <taxon>Liliopsida</taxon>
        <taxon>Zingiberales</taxon>
        <taxon>Musaceae</taxon>
        <taxon>Ensete</taxon>
    </lineage>
</organism>
<evidence type="ECO:0000313" key="3">
    <source>
        <dbReference type="Proteomes" id="UP000287651"/>
    </source>
</evidence>
<feature type="region of interest" description="Disordered" evidence="1">
    <location>
        <begin position="1"/>
        <end position="83"/>
    </location>
</feature>
<dbReference type="AlphaFoldDB" id="A0A427ANS3"/>